<keyword evidence="9" id="KW-0812">Transmembrane</keyword>
<dbReference type="PRINTS" id="PR00344">
    <property type="entry name" value="BCTRLSENSOR"/>
</dbReference>
<evidence type="ECO:0000256" key="3">
    <source>
        <dbReference type="ARBA" id="ARBA00022553"/>
    </source>
</evidence>
<evidence type="ECO:0000256" key="1">
    <source>
        <dbReference type="ARBA" id="ARBA00000085"/>
    </source>
</evidence>
<dbReference type="Pfam" id="PF13185">
    <property type="entry name" value="GAF_2"/>
    <property type="match status" value="1"/>
</dbReference>
<evidence type="ECO:0000259" key="10">
    <source>
        <dbReference type="PROSITE" id="PS50109"/>
    </source>
</evidence>
<dbReference type="SUPFAM" id="SSF55874">
    <property type="entry name" value="ATPase domain of HSP90 chaperone/DNA topoisomerase II/histidine kinase"/>
    <property type="match status" value="1"/>
</dbReference>
<dbReference type="EC" id="2.7.13.3" evidence="2"/>
<dbReference type="InterPro" id="IPR001789">
    <property type="entry name" value="Sig_transdc_resp-reg_receiver"/>
</dbReference>
<dbReference type="CDD" id="cd17546">
    <property type="entry name" value="REC_hyHK_CKI1_RcsC-like"/>
    <property type="match status" value="1"/>
</dbReference>
<dbReference type="Pfam" id="PF05227">
    <property type="entry name" value="CHASE3"/>
    <property type="match status" value="1"/>
</dbReference>
<dbReference type="EMBL" id="JAERRB010000002">
    <property type="protein sequence ID" value="MBL0740776.1"/>
    <property type="molecule type" value="Genomic_DNA"/>
</dbReference>
<feature type="modified residue" description="4-aspartylphosphate" evidence="7">
    <location>
        <position position="1084"/>
    </location>
</feature>
<dbReference type="SMART" id="SM00448">
    <property type="entry name" value="REC"/>
    <property type="match status" value="3"/>
</dbReference>
<dbReference type="SMART" id="SM00387">
    <property type="entry name" value="HATPase_c"/>
    <property type="match status" value="1"/>
</dbReference>
<evidence type="ECO:0000256" key="9">
    <source>
        <dbReference type="SAM" id="Phobius"/>
    </source>
</evidence>
<dbReference type="CDD" id="cd00156">
    <property type="entry name" value="REC"/>
    <property type="match status" value="1"/>
</dbReference>
<keyword evidence="4" id="KW-0808">Transferase</keyword>
<feature type="transmembrane region" description="Helical" evidence="9">
    <location>
        <begin position="181"/>
        <end position="203"/>
    </location>
</feature>
<evidence type="ECO:0000256" key="8">
    <source>
        <dbReference type="SAM" id="Coils"/>
    </source>
</evidence>
<evidence type="ECO:0000259" key="11">
    <source>
        <dbReference type="PROSITE" id="PS50110"/>
    </source>
</evidence>
<evidence type="ECO:0000256" key="2">
    <source>
        <dbReference type="ARBA" id="ARBA00012438"/>
    </source>
</evidence>
<dbReference type="InterPro" id="IPR004358">
    <property type="entry name" value="Sig_transdc_His_kin-like_C"/>
</dbReference>
<dbReference type="Gene3D" id="3.30.565.10">
    <property type="entry name" value="Histidine kinase-like ATPase, C-terminal domain"/>
    <property type="match status" value="1"/>
</dbReference>
<dbReference type="InterPro" id="IPR003594">
    <property type="entry name" value="HATPase_dom"/>
</dbReference>
<feature type="modified residue" description="4-aspartylphosphate" evidence="7">
    <location>
        <position position="815"/>
    </location>
</feature>
<dbReference type="SUPFAM" id="SSF52172">
    <property type="entry name" value="CheY-like"/>
    <property type="match status" value="3"/>
</dbReference>
<dbReference type="InterPro" id="IPR003018">
    <property type="entry name" value="GAF"/>
</dbReference>
<dbReference type="Proteomes" id="UP000613030">
    <property type="component" value="Unassembled WGS sequence"/>
</dbReference>
<dbReference type="InterPro" id="IPR029016">
    <property type="entry name" value="GAF-like_dom_sf"/>
</dbReference>
<protein>
    <recommendedName>
        <fullName evidence="2">histidine kinase</fullName>
        <ecNumber evidence="2">2.7.13.3</ecNumber>
    </recommendedName>
</protein>
<dbReference type="CDD" id="cd16922">
    <property type="entry name" value="HATPase_EvgS-ArcB-TorS-like"/>
    <property type="match status" value="1"/>
</dbReference>
<dbReference type="Pfam" id="PF02518">
    <property type="entry name" value="HATPase_c"/>
    <property type="match status" value="1"/>
</dbReference>
<evidence type="ECO:0000256" key="5">
    <source>
        <dbReference type="ARBA" id="ARBA00022777"/>
    </source>
</evidence>
<keyword evidence="6" id="KW-0902">Two-component regulatory system</keyword>
<dbReference type="CDD" id="cd19410">
    <property type="entry name" value="HK9-like_sensor"/>
    <property type="match status" value="1"/>
</dbReference>
<keyword evidence="9" id="KW-0472">Membrane</keyword>
<accession>A0ABS1KMW3</accession>
<proteinExistence type="predicted"/>
<comment type="catalytic activity">
    <reaction evidence="1">
        <text>ATP + protein L-histidine = ADP + protein N-phospho-L-histidine.</text>
        <dbReference type="EC" id="2.7.13.3"/>
    </reaction>
</comment>
<evidence type="ECO:0000313" key="12">
    <source>
        <dbReference type="EMBL" id="MBL0740776.1"/>
    </source>
</evidence>
<gene>
    <name evidence="12" type="ORF">JI741_06075</name>
</gene>
<dbReference type="Pfam" id="PF00512">
    <property type="entry name" value="HisKA"/>
    <property type="match status" value="1"/>
</dbReference>
<dbReference type="InterPro" id="IPR003661">
    <property type="entry name" value="HisK_dim/P_dom"/>
</dbReference>
<feature type="coiled-coil region" evidence="8">
    <location>
        <begin position="379"/>
        <end position="465"/>
    </location>
</feature>
<dbReference type="Pfam" id="PF00072">
    <property type="entry name" value="Response_reg"/>
    <property type="match status" value="3"/>
</dbReference>
<evidence type="ECO:0000256" key="7">
    <source>
        <dbReference type="PROSITE-ProRule" id="PRU00169"/>
    </source>
</evidence>
<feature type="domain" description="Response regulatory" evidence="11">
    <location>
        <begin position="888"/>
        <end position="1004"/>
    </location>
</feature>
<dbReference type="InterPro" id="IPR036097">
    <property type="entry name" value="HisK_dim/P_sf"/>
</dbReference>
<dbReference type="Gene3D" id="3.40.50.2300">
    <property type="match status" value="3"/>
</dbReference>
<dbReference type="Gene3D" id="1.10.287.130">
    <property type="match status" value="1"/>
</dbReference>
<dbReference type="CDD" id="cd00082">
    <property type="entry name" value="HisKA"/>
    <property type="match status" value="1"/>
</dbReference>
<organism evidence="12 13">
    <name type="scientific">Chryseolinea lacunae</name>
    <dbReference type="NCBI Taxonomy" id="2801331"/>
    <lineage>
        <taxon>Bacteria</taxon>
        <taxon>Pseudomonadati</taxon>
        <taxon>Bacteroidota</taxon>
        <taxon>Cytophagia</taxon>
        <taxon>Cytophagales</taxon>
        <taxon>Fulvivirgaceae</taxon>
        <taxon>Chryseolinea</taxon>
    </lineage>
</organism>
<reference evidence="12 13" key="1">
    <citation type="submission" date="2021-01" db="EMBL/GenBank/DDBJ databases">
        <title>Chryseolinea sp. Jin1 Genome sequencing and assembly.</title>
        <authorList>
            <person name="Kim I."/>
        </authorList>
    </citation>
    <scope>NUCLEOTIDE SEQUENCE [LARGE SCALE GENOMIC DNA]</scope>
    <source>
        <strain evidence="12 13">Jin1</strain>
    </source>
</reference>
<dbReference type="SMART" id="SM00065">
    <property type="entry name" value="GAF"/>
    <property type="match status" value="1"/>
</dbReference>
<feature type="domain" description="Response regulatory" evidence="11">
    <location>
        <begin position="1034"/>
        <end position="1151"/>
    </location>
</feature>
<feature type="modified residue" description="4-aspartylphosphate" evidence="7">
    <location>
        <position position="937"/>
    </location>
</feature>
<keyword evidence="13" id="KW-1185">Reference proteome</keyword>
<dbReference type="InterPro" id="IPR007891">
    <property type="entry name" value="CHASE3"/>
</dbReference>
<name>A0ABS1KMW3_9BACT</name>
<keyword evidence="3 7" id="KW-0597">Phosphoprotein</keyword>
<evidence type="ECO:0000256" key="6">
    <source>
        <dbReference type="ARBA" id="ARBA00023012"/>
    </source>
</evidence>
<dbReference type="Gene3D" id="3.30.450.40">
    <property type="match status" value="1"/>
</dbReference>
<dbReference type="PROSITE" id="PS50110">
    <property type="entry name" value="RESPONSE_REGULATORY"/>
    <property type="match status" value="3"/>
</dbReference>
<keyword evidence="5" id="KW-0418">Kinase</keyword>
<dbReference type="PROSITE" id="PS50109">
    <property type="entry name" value="HIS_KIN"/>
    <property type="match status" value="1"/>
</dbReference>
<dbReference type="SMART" id="SM00388">
    <property type="entry name" value="HisKA"/>
    <property type="match status" value="1"/>
</dbReference>
<dbReference type="PANTHER" id="PTHR45339">
    <property type="entry name" value="HYBRID SIGNAL TRANSDUCTION HISTIDINE KINASE J"/>
    <property type="match status" value="1"/>
</dbReference>
<dbReference type="InterPro" id="IPR036890">
    <property type="entry name" value="HATPase_C_sf"/>
</dbReference>
<dbReference type="InterPro" id="IPR005467">
    <property type="entry name" value="His_kinase_dom"/>
</dbReference>
<dbReference type="InterPro" id="IPR011006">
    <property type="entry name" value="CheY-like_superfamily"/>
</dbReference>
<evidence type="ECO:0000313" key="13">
    <source>
        <dbReference type="Proteomes" id="UP000613030"/>
    </source>
</evidence>
<evidence type="ECO:0000256" key="4">
    <source>
        <dbReference type="ARBA" id="ARBA00022679"/>
    </source>
</evidence>
<dbReference type="SUPFAM" id="SSF55781">
    <property type="entry name" value="GAF domain-like"/>
    <property type="match status" value="1"/>
</dbReference>
<dbReference type="PANTHER" id="PTHR45339:SF1">
    <property type="entry name" value="HYBRID SIGNAL TRANSDUCTION HISTIDINE KINASE J"/>
    <property type="match status" value="1"/>
</dbReference>
<comment type="caution">
    <text evidence="12">The sequence shown here is derived from an EMBL/GenBank/DDBJ whole genome shotgun (WGS) entry which is preliminary data.</text>
</comment>
<keyword evidence="9" id="KW-1133">Transmembrane helix</keyword>
<sequence>MKIGLDRKILGGFVLCCVILAVVAVASFRNSDKFIDTAFWVTHTHEVLNECEQIILNEVEAEGRARGFVITGNEDFLEPFGVAILNVSTHLEKMRQLTVDNPTQQRNIARLEVLTHDHQAILKAYIEMRRQGSESAQLVAPTLESSHILTEIRTQVGAMRKMEEALMIARKQQNDDEVQNFSTLFIVLLGVMVVVLAVVYVIISSNLRNLRRLEKQSSDKNWILAGTGEVIRGMQGDKSVGELGHEVLRRLTRYLDIPLATFYVTESDGASLRLASSFASSEKDTLHPVIRFGEGFVGEVAAEKRTMILSGLHAEHYVVNTTFGAVRPQFILAFPFLFENVVIGVVELGSLKAFNEQQLEYLQRVSDSIAVAVMSSQARESAKSLLEETLRQAEELEVQQDELKKFNDELHAKTEMLERSEVELKAQQTELEHMNVDLEEKANQLSSQKHALQNAQTEIERKAQEVEMSSRYKSEFLANMSHELRTPLNSILILAQLLSENKNRSMTAKEVDFARNIHTSGTGLLNLINEILDLSKIEAGKMELDIEPVSVSGLAQTVQEMVSAMALAKSLTFNVVIDSAWQRATLATDHQRVEQILRNLLSNAIKFTPAGGTITLSVGAAPDNAVFKNPALQHQMSVVMFKVTDTGIGIAEAKRDLIFQAFQQADGSTKRKYGGTGLGLSISRELSSVLGGEIQLHSEEGVGSTFMLFLPATFDATLSVTRDKLVSVKERPERTPASHNLIPREDIALQANGVDDRHAIAEADKVVLVIEDDEKFAQVLLSFIHERGYKGVIASQGNTGVSYARHYRPVAILLDMNLPVMEGDEVIRQIKNDPDLRHIPVQIISAYDKKKEGMLLGAFDYLHKPVSIEDLRQAFDRIENFTQRRLKKLLIVEDNAQQNHAIREHIGGGDIKSVSAHSGEEAYALLQHERFDCMIIDLGLPDMTGFDLMEKIRANDTLNRIPIIVYTGKDLKKEDTQRLNKLADTVVLKTANSQERLLDETILFLHRVESQLPKEKQSIIRKLHNADAILKDKRILLVDDDIRNIYSLTNALEEEGLVCVTAENGKVALDILQRDPAIDLVLMDVMMPEMDGYEATQEIRKIDAFKKLPIIALTAKAMKGDKEKCLAVGMSDYVSKPVEVAQLLSLMRVWLYK</sequence>
<feature type="domain" description="Response regulatory" evidence="11">
    <location>
        <begin position="766"/>
        <end position="879"/>
    </location>
</feature>
<dbReference type="RefSeq" id="WP_202008157.1">
    <property type="nucleotide sequence ID" value="NZ_JAERRB010000002.1"/>
</dbReference>
<feature type="domain" description="Histidine kinase" evidence="10">
    <location>
        <begin position="479"/>
        <end position="714"/>
    </location>
</feature>
<dbReference type="SUPFAM" id="SSF47384">
    <property type="entry name" value="Homodimeric domain of signal transducing histidine kinase"/>
    <property type="match status" value="1"/>
</dbReference>
<keyword evidence="8" id="KW-0175">Coiled coil</keyword>